<dbReference type="InterPro" id="IPR001464">
    <property type="entry name" value="Annexin"/>
</dbReference>
<organism evidence="24 25">
    <name type="scientific">Leptobrachium leishanense</name>
    <name type="common">Leishan spiny toad</name>
    <dbReference type="NCBI Taxonomy" id="445787"/>
    <lineage>
        <taxon>Eukaryota</taxon>
        <taxon>Metazoa</taxon>
        <taxon>Chordata</taxon>
        <taxon>Craniata</taxon>
        <taxon>Vertebrata</taxon>
        <taxon>Euteleostomi</taxon>
        <taxon>Amphibia</taxon>
        <taxon>Batrachia</taxon>
        <taxon>Anura</taxon>
        <taxon>Pelobatoidea</taxon>
        <taxon>Megophryidae</taxon>
        <taxon>Leptobrachium</taxon>
    </lineage>
</organism>
<dbReference type="PROSITE" id="PS00223">
    <property type="entry name" value="ANNEXIN_1"/>
    <property type="match status" value="4"/>
</dbReference>
<evidence type="ECO:0000256" key="17">
    <source>
        <dbReference type="ARBA" id="ARBA00023216"/>
    </source>
</evidence>
<keyword evidence="17 23" id="KW-0041">Annexin</keyword>
<dbReference type="SUPFAM" id="SSF47874">
    <property type="entry name" value="Annexin"/>
    <property type="match status" value="2"/>
</dbReference>
<keyword evidence="18" id="KW-0539">Nucleus</keyword>
<evidence type="ECO:0000313" key="24">
    <source>
        <dbReference type="Ensembl" id="ENSLLEP00000022542.1"/>
    </source>
</evidence>
<evidence type="ECO:0000256" key="8">
    <source>
        <dbReference type="ARBA" id="ARBA00022490"/>
    </source>
</evidence>
<keyword evidence="14" id="KW-0593">Phospholipase A2 inhibitor</keyword>
<gene>
    <name evidence="24" type="primary">ANXA1</name>
</gene>
<evidence type="ECO:0000313" key="25">
    <source>
        <dbReference type="Proteomes" id="UP000694569"/>
    </source>
</evidence>
<keyword evidence="15" id="KW-0969">Cilium</keyword>
<evidence type="ECO:0000256" key="12">
    <source>
        <dbReference type="ARBA" id="ARBA00022837"/>
    </source>
</evidence>
<comment type="subunit">
    <text evidence="22">Tetramer of 2 light chains (p10 proteins) and 2 heavy chains (p36 proteins).</text>
</comment>
<dbReference type="InterPro" id="IPR018252">
    <property type="entry name" value="Annexin_repeat_CS"/>
</dbReference>
<evidence type="ECO:0000256" key="13">
    <source>
        <dbReference type="ARBA" id="ARBA00022869"/>
    </source>
</evidence>
<evidence type="ECO:0000256" key="5">
    <source>
        <dbReference type="ARBA" id="ARBA00004496"/>
    </source>
</evidence>
<protein>
    <recommendedName>
        <fullName evidence="23">Annexin</fullName>
    </recommendedName>
</protein>
<keyword evidence="16" id="KW-0472">Membrane</keyword>
<dbReference type="PANTHER" id="PTHR10502:SF17">
    <property type="entry name" value="ANNEXIN A1"/>
    <property type="match status" value="1"/>
</dbReference>
<reference evidence="24" key="1">
    <citation type="submission" date="2025-08" db="UniProtKB">
        <authorList>
            <consortium name="Ensembl"/>
        </authorList>
    </citation>
    <scope>IDENTIFICATION</scope>
</reference>
<evidence type="ECO:0000256" key="21">
    <source>
        <dbReference type="ARBA" id="ARBA00056131"/>
    </source>
</evidence>
<dbReference type="Pfam" id="PF00191">
    <property type="entry name" value="Annexin"/>
    <property type="match status" value="6"/>
</dbReference>
<keyword evidence="25" id="KW-1185">Reference proteome</keyword>
<dbReference type="InterPro" id="IPR018502">
    <property type="entry name" value="Annexin_repeat"/>
</dbReference>
<evidence type="ECO:0000256" key="10">
    <source>
        <dbReference type="ARBA" id="ARBA00022530"/>
    </source>
</evidence>
<evidence type="ECO:0000256" key="3">
    <source>
        <dbReference type="ARBA" id="ARBA00004187"/>
    </source>
</evidence>
<accession>A0A8C5N0Q8</accession>
<evidence type="ECO:0000256" key="11">
    <source>
        <dbReference type="ARBA" id="ARBA00022737"/>
    </source>
</evidence>
<keyword evidence="8" id="KW-0963">Cytoplasm</keyword>
<comment type="function">
    <text evidence="21">Calcium-regulated membrane-binding protein whose affinity for calcium is greatly enhanced by anionic phospholipids. It binds two calcium ions with high affinity.</text>
</comment>
<evidence type="ECO:0000256" key="19">
    <source>
        <dbReference type="ARBA" id="ARBA00023273"/>
    </source>
</evidence>
<evidence type="ECO:0000256" key="18">
    <source>
        <dbReference type="ARBA" id="ARBA00023242"/>
    </source>
</evidence>
<keyword evidence="13" id="KW-0084">Basement membrane</keyword>
<dbReference type="GO" id="GO:0019834">
    <property type="term" value="F:phospholipase A2 inhibitor activity"/>
    <property type="evidence" value="ECO:0007669"/>
    <property type="project" value="UniProtKB-KW"/>
</dbReference>
<evidence type="ECO:0000256" key="4">
    <source>
        <dbReference type="ARBA" id="ARBA00004302"/>
    </source>
</evidence>
<dbReference type="InterPro" id="IPR002388">
    <property type="entry name" value="ANX1"/>
</dbReference>
<dbReference type="GO" id="GO:0001786">
    <property type="term" value="F:phosphatidylserine binding"/>
    <property type="evidence" value="ECO:0007669"/>
    <property type="project" value="TreeGrafter"/>
</dbReference>
<evidence type="ECO:0000256" key="15">
    <source>
        <dbReference type="ARBA" id="ARBA00023069"/>
    </source>
</evidence>
<keyword evidence="7" id="KW-1003">Cell membrane</keyword>
<dbReference type="GO" id="GO:0012506">
    <property type="term" value="C:vesicle membrane"/>
    <property type="evidence" value="ECO:0007669"/>
    <property type="project" value="TreeGrafter"/>
</dbReference>
<dbReference type="PROSITE" id="PS51897">
    <property type="entry name" value="ANNEXIN_2"/>
    <property type="match status" value="6"/>
</dbReference>
<dbReference type="SMART" id="SM00335">
    <property type="entry name" value="ANX"/>
    <property type="match status" value="6"/>
</dbReference>
<dbReference type="FunFam" id="1.10.220.10:FF:000003">
    <property type="entry name" value="Annexin"/>
    <property type="match status" value="1"/>
</dbReference>
<dbReference type="GO" id="GO:0007165">
    <property type="term" value="P:signal transduction"/>
    <property type="evidence" value="ECO:0007669"/>
    <property type="project" value="TreeGrafter"/>
</dbReference>
<evidence type="ECO:0000256" key="20">
    <source>
        <dbReference type="ARBA" id="ARBA00023302"/>
    </source>
</evidence>
<comment type="similarity">
    <text evidence="6 23">Belongs to the annexin family.</text>
</comment>
<dbReference type="Gene3D" id="1.10.220.10">
    <property type="entry name" value="Annexin"/>
    <property type="match status" value="6"/>
</dbReference>
<dbReference type="InterPro" id="IPR037104">
    <property type="entry name" value="Annexin_sf"/>
</dbReference>
<dbReference type="PRINTS" id="PR00196">
    <property type="entry name" value="ANNEXIN"/>
</dbReference>
<name>A0A8C5N0Q8_9ANUR</name>
<keyword evidence="11 23" id="KW-0677">Repeat</keyword>
<dbReference type="PANTHER" id="PTHR10502">
    <property type="entry name" value="ANNEXIN"/>
    <property type="match status" value="1"/>
</dbReference>
<comment type="domain">
    <text evidence="23">The full-length protein can bind eight Ca(2+) ions via the annexin repeats. Calcium binding causes a major conformation change that modifies dimer contacts and leads to surface exposure of the N-terminal phosphorylation sites; in the absence of Ca(2+), these sites are buried in the interior of the protein core. The N-terminal region becomes disordered in response to calcium-binding.</text>
</comment>
<evidence type="ECO:0000256" key="7">
    <source>
        <dbReference type="ARBA" id="ARBA00022475"/>
    </source>
</evidence>
<keyword evidence="12 23" id="KW-0106">Calcium</keyword>
<dbReference type="GeneTree" id="ENSGT00940000155221"/>
<keyword evidence="20 23" id="KW-0111">Calcium/phospholipid-binding</keyword>
<evidence type="ECO:0000256" key="6">
    <source>
        <dbReference type="ARBA" id="ARBA00007831"/>
    </source>
</evidence>
<reference evidence="24" key="2">
    <citation type="submission" date="2025-09" db="UniProtKB">
        <authorList>
            <consortium name="Ensembl"/>
        </authorList>
    </citation>
    <scope>IDENTIFICATION</scope>
</reference>
<dbReference type="Proteomes" id="UP000694569">
    <property type="component" value="Unplaced"/>
</dbReference>
<dbReference type="GO" id="GO:0005929">
    <property type="term" value="C:cilium"/>
    <property type="evidence" value="ECO:0007669"/>
    <property type="project" value="UniProtKB-SubCell"/>
</dbReference>
<dbReference type="GO" id="GO:0005544">
    <property type="term" value="F:calcium-dependent phospholipid binding"/>
    <property type="evidence" value="ECO:0007669"/>
    <property type="project" value="UniProtKB-KW"/>
</dbReference>
<comment type="subcellular location">
    <subcellularLocation>
        <location evidence="3">Basolateral cell membrane</location>
    </subcellularLocation>
    <subcellularLocation>
        <location evidence="2">Cell projection</location>
        <location evidence="2">Cilium</location>
    </subcellularLocation>
    <subcellularLocation>
        <location evidence="5">Cytoplasm</location>
    </subcellularLocation>
    <subcellularLocation>
        <location evidence="1">Nucleus</location>
    </subcellularLocation>
    <subcellularLocation>
        <location evidence="4">Secreted</location>
        <location evidence="4">Extracellular space</location>
        <location evidence="4">Extracellular matrix</location>
        <location evidence="4">Basement membrane</location>
    </subcellularLocation>
</comment>
<dbReference type="FunFam" id="1.10.220.10:FF:000007">
    <property type="entry name" value="Annexin"/>
    <property type="match status" value="2"/>
</dbReference>
<dbReference type="AlphaFoldDB" id="A0A8C5N0Q8"/>
<dbReference type="GO" id="GO:0006909">
    <property type="term" value="P:phagocytosis"/>
    <property type="evidence" value="ECO:0007669"/>
    <property type="project" value="TreeGrafter"/>
</dbReference>
<dbReference type="GO" id="GO:0016323">
    <property type="term" value="C:basolateral plasma membrane"/>
    <property type="evidence" value="ECO:0007669"/>
    <property type="project" value="UniProtKB-SubCell"/>
</dbReference>
<evidence type="ECO:0000256" key="16">
    <source>
        <dbReference type="ARBA" id="ARBA00023136"/>
    </source>
</evidence>
<dbReference type="GO" id="GO:0071385">
    <property type="term" value="P:cellular response to glucocorticoid stimulus"/>
    <property type="evidence" value="ECO:0007669"/>
    <property type="project" value="TreeGrafter"/>
</dbReference>
<evidence type="ECO:0000256" key="1">
    <source>
        <dbReference type="ARBA" id="ARBA00004123"/>
    </source>
</evidence>
<evidence type="ECO:0000256" key="9">
    <source>
        <dbReference type="ARBA" id="ARBA00022525"/>
    </source>
</evidence>
<dbReference type="GO" id="GO:0005737">
    <property type="term" value="C:cytoplasm"/>
    <property type="evidence" value="ECO:0007669"/>
    <property type="project" value="UniProtKB-SubCell"/>
</dbReference>
<evidence type="ECO:0000256" key="2">
    <source>
        <dbReference type="ARBA" id="ARBA00004138"/>
    </source>
</evidence>
<keyword evidence="19" id="KW-0966">Cell projection</keyword>
<evidence type="ECO:0000256" key="23">
    <source>
        <dbReference type="RuleBase" id="RU003540"/>
    </source>
</evidence>
<keyword evidence="10" id="KW-0272">Extracellular matrix</keyword>
<dbReference type="GO" id="GO:0005634">
    <property type="term" value="C:nucleus"/>
    <property type="evidence" value="ECO:0007669"/>
    <property type="project" value="UniProtKB-SubCell"/>
</dbReference>
<evidence type="ECO:0000256" key="14">
    <source>
        <dbReference type="ARBA" id="ARBA00023005"/>
    </source>
</evidence>
<dbReference type="GO" id="GO:0005604">
    <property type="term" value="C:basement membrane"/>
    <property type="evidence" value="ECO:0007669"/>
    <property type="project" value="UniProtKB-SubCell"/>
</dbReference>
<dbReference type="PRINTS" id="PR00197">
    <property type="entry name" value="ANNEXINI"/>
</dbReference>
<proteinExistence type="inferred from homology"/>
<evidence type="ECO:0000256" key="22">
    <source>
        <dbReference type="ARBA" id="ARBA00063091"/>
    </source>
</evidence>
<dbReference type="FunFam" id="1.10.220.10:FF:000002">
    <property type="entry name" value="Annexin"/>
    <property type="match status" value="1"/>
</dbReference>
<dbReference type="Ensembl" id="ENSLLET00000023408.1">
    <property type="protein sequence ID" value="ENSLLEP00000022542.1"/>
    <property type="gene ID" value="ENSLLEG00000013888.1"/>
</dbReference>
<dbReference type="GO" id="GO:0005509">
    <property type="term" value="F:calcium ion binding"/>
    <property type="evidence" value="ECO:0007669"/>
    <property type="project" value="InterPro"/>
</dbReference>
<dbReference type="FunFam" id="1.10.220.10:FF:000001">
    <property type="entry name" value="Annexin"/>
    <property type="match status" value="1"/>
</dbReference>
<sequence length="491" mass="53714">MSFMQAFLAQANFNADGGHPPCSAEDAGATLKADPRFNAAADAAELEKAIKAKGVDEATIIDILTKRTNAERQQIRAAYQNATGKSLDEALKKALKSHLEEVVLALMKTPAQYDAHELNAAMKGLGTDEDTLVEILVSRTNSQMKEINCVYKTESKMSFMREFLLQAAFLDDAQHKGDSAGGVKGAAGFNASEDANNLDKAIKAKGVDEASIINILIKRSNAQRQAIKEAYLKSKGKPLDEALKKALSGHFETVVLGILKTPAQYDAQELKNAMKGIGTDEDTLVEILASRTNRELKEISRAYKEAFKTELAKDITSDTSGDFQKALLALAKGDRSEDTRVNDELADSDARALYEAGEKRKGTDIGAMITLLTTRSDCHLQKVFQKYQKYSKNEVGKALDLELKGDIEKCLTTIVKCASSKPAYFAERLYLSMKGSGTRDKDLIRIMVSRSEIDMIAIKAHYQRLYGKALTQAILDETNGDYEAILLALCG</sequence>
<keyword evidence="9" id="KW-0964">Secreted</keyword>
<dbReference type="OrthoDB" id="37886at2759"/>